<dbReference type="AlphaFoldDB" id="A0A517Y463"/>
<keyword evidence="2" id="KW-0413">Isomerase</keyword>
<feature type="domain" description="Xylose isomerase-like TIM barrel" evidence="1">
    <location>
        <begin position="74"/>
        <end position="290"/>
    </location>
</feature>
<evidence type="ECO:0000259" key="1">
    <source>
        <dbReference type="Pfam" id="PF01261"/>
    </source>
</evidence>
<gene>
    <name evidence="2" type="ORF">ETAA8_01090</name>
</gene>
<dbReference type="InterPro" id="IPR050312">
    <property type="entry name" value="IolE/XylAMocC-like"/>
</dbReference>
<protein>
    <submittedName>
        <fullName evidence="2">Xylose isomerase-like TIM barrel</fullName>
    </submittedName>
</protein>
<dbReference type="Pfam" id="PF01261">
    <property type="entry name" value="AP_endonuc_2"/>
    <property type="match status" value="1"/>
</dbReference>
<organism evidence="2 3">
    <name type="scientific">Anatilimnocola aggregata</name>
    <dbReference type="NCBI Taxonomy" id="2528021"/>
    <lineage>
        <taxon>Bacteria</taxon>
        <taxon>Pseudomonadati</taxon>
        <taxon>Planctomycetota</taxon>
        <taxon>Planctomycetia</taxon>
        <taxon>Pirellulales</taxon>
        <taxon>Pirellulaceae</taxon>
        <taxon>Anatilimnocola</taxon>
    </lineage>
</organism>
<reference evidence="2 3" key="1">
    <citation type="submission" date="2019-02" db="EMBL/GenBank/DDBJ databases">
        <title>Deep-cultivation of Planctomycetes and their phenomic and genomic characterization uncovers novel biology.</title>
        <authorList>
            <person name="Wiegand S."/>
            <person name="Jogler M."/>
            <person name="Boedeker C."/>
            <person name="Pinto D."/>
            <person name="Vollmers J."/>
            <person name="Rivas-Marin E."/>
            <person name="Kohn T."/>
            <person name="Peeters S.H."/>
            <person name="Heuer A."/>
            <person name="Rast P."/>
            <person name="Oberbeckmann S."/>
            <person name="Bunk B."/>
            <person name="Jeske O."/>
            <person name="Meyerdierks A."/>
            <person name="Storesund J.E."/>
            <person name="Kallscheuer N."/>
            <person name="Luecker S."/>
            <person name="Lage O.M."/>
            <person name="Pohl T."/>
            <person name="Merkel B.J."/>
            <person name="Hornburger P."/>
            <person name="Mueller R.-W."/>
            <person name="Bruemmer F."/>
            <person name="Labrenz M."/>
            <person name="Spormann A.M."/>
            <person name="Op den Camp H."/>
            <person name="Overmann J."/>
            <person name="Amann R."/>
            <person name="Jetten M.S.M."/>
            <person name="Mascher T."/>
            <person name="Medema M.H."/>
            <person name="Devos D.P."/>
            <person name="Kaster A.-K."/>
            <person name="Ovreas L."/>
            <person name="Rohde M."/>
            <person name="Galperin M.Y."/>
            <person name="Jogler C."/>
        </authorList>
    </citation>
    <scope>NUCLEOTIDE SEQUENCE [LARGE SCALE GENOMIC DNA]</scope>
    <source>
        <strain evidence="2 3">ETA_A8</strain>
    </source>
</reference>
<dbReference type="InterPro" id="IPR013022">
    <property type="entry name" value="Xyl_isomerase-like_TIM-brl"/>
</dbReference>
<dbReference type="Gene3D" id="3.20.20.150">
    <property type="entry name" value="Divalent-metal-dependent TIM barrel enzymes"/>
    <property type="match status" value="1"/>
</dbReference>
<dbReference type="PANTHER" id="PTHR12110:SF53">
    <property type="entry name" value="BLR5974 PROTEIN"/>
    <property type="match status" value="1"/>
</dbReference>
<accession>A0A517Y463</accession>
<evidence type="ECO:0000313" key="3">
    <source>
        <dbReference type="Proteomes" id="UP000315017"/>
    </source>
</evidence>
<keyword evidence="3" id="KW-1185">Reference proteome</keyword>
<name>A0A517Y463_9BACT</name>
<dbReference type="SUPFAM" id="SSF51658">
    <property type="entry name" value="Xylose isomerase-like"/>
    <property type="match status" value="1"/>
</dbReference>
<proteinExistence type="predicted"/>
<dbReference type="GO" id="GO:0016853">
    <property type="term" value="F:isomerase activity"/>
    <property type="evidence" value="ECO:0007669"/>
    <property type="project" value="UniProtKB-KW"/>
</dbReference>
<evidence type="ECO:0000313" key="2">
    <source>
        <dbReference type="EMBL" id="QDU25048.1"/>
    </source>
</evidence>
<dbReference type="Proteomes" id="UP000315017">
    <property type="component" value="Chromosome"/>
</dbReference>
<dbReference type="PANTHER" id="PTHR12110">
    <property type="entry name" value="HYDROXYPYRUVATE ISOMERASE"/>
    <property type="match status" value="1"/>
</dbReference>
<dbReference type="RefSeq" id="WP_238397648.1">
    <property type="nucleotide sequence ID" value="NZ_CP036274.1"/>
</dbReference>
<dbReference type="KEGG" id="aagg:ETAA8_01090"/>
<dbReference type="EMBL" id="CP036274">
    <property type="protein sequence ID" value="QDU25048.1"/>
    <property type="molecule type" value="Genomic_DNA"/>
</dbReference>
<sequence length="360" mass="39980" precursor="true">MKVDRLEAYPTLTRRSALGAIAAATMASVGFATEKPQRTGLGLVAYNCGIRRKWMQQRDSKLDLFDPLTFLKHCHSVGAGGMQTSLGVLDAASVKALRDSADEHKLFIDGIVNPPKDEVDLARFEAEIRTASEVGVQAVRTVVMPGRRYEQFKSLAEVRESEATALRMLELAAPIVTKHRVRLAIENHKDQRIDERLALYKHLSCEFIGATVDTGNSFALLDDPYGAIAALAPYAFTVHFKDQALREYEHGFLLADIPLGQGSFDMKRIAGILKRAKPDIRMMLELITRDPLKVPCLTEKFWSTMPQVSGNDLARTLRFVREHPAKSVQEVGSLSLERQVDLEDANIAASLKYASEELSL</sequence>
<dbReference type="InterPro" id="IPR036237">
    <property type="entry name" value="Xyl_isomerase-like_sf"/>
</dbReference>